<feature type="compositionally biased region" description="Polar residues" evidence="1">
    <location>
        <begin position="87"/>
        <end position="97"/>
    </location>
</feature>
<dbReference type="Proteomes" id="UP001498398">
    <property type="component" value="Unassembled WGS sequence"/>
</dbReference>
<accession>A0ABR1JD86</accession>
<name>A0ABR1JD86_9AGAR</name>
<feature type="region of interest" description="Disordered" evidence="1">
    <location>
        <begin position="1"/>
        <end position="305"/>
    </location>
</feature>
<feature type="compositionally biased region" description="Basic and acidic residues" evidence="1">
    <location>
        <begin position="269"/>
        <end position="281"/>
    </location>
</feature>
<organism evidence="2 3">
    <name type="scientific">Marasmiellus scandens</name>
    <dbReference type="NCBI Taxonomy" id="2682957"/>
    <lineage>
        <taxon>Eukaryota</taxon>
        <taxon>Fungi</taxon>
        <taxon>Dikarya</taxon>
        <taxon>Basidiomycota</taxon>
        <taxon>Agaricomycotina</taxon>
        <taxon>Agaricomycetes</taxon>
        <taxon>Agaricomycetidae</taxon>
        <taxon>Agaricales</taxon>
        <taxon>Marasmiineae</taxon>
        <taxon>Omphalotaceae</taxon>
        <taxon>Marasmiellus</taxon>
    </lineage>
</organism>
<reference evidence="2 3" key="1">
    <citation type="submission" date="2024-01" db="EMBL/GenBank/DDBJ databases">
        <title>A draft genome for the cacao thread blight pathogen Marasmiellus scandens.</title>
        <authorList>
            <person name="Baruah I.K."/>
            <person name="Leung J."/>
            <person name="Bukari Y."/>
            <person name="Amoako-Attah I."/>
            <person name="Meinhardt L.W."/>
            <person name="Bailey B.A."/>
            <person name="Cohen S.P."/>
        </authorList>
    </citation>
    <scope>NUCLEOTIDE SEQUENCE [LARGE SCALE GENOMIC DNA]</scope>
    <source>
        <strain evidence="2 3">GH-19</strain>
    </source>
</reference>
<comment type="caution">
    <text evidence="2">The sequence shown here is derived from an EMBL/GenBank/DDBJ whole genome shotgun (WGS) entry which is preliminary data.</text>
</comment>
<feature type="compositionally biased region" description="Acidic residues" evidence="1">
    <location>
        <begin position="236"/>
        <end position="256"/>
    </location>
</feature>
<keyword evidence="3" id="KW-1185">Reference proteome</keyword>
<evidence type="ECO:0000313" key="2">
    <source>
        <dbReference type="EMBL" id="KAK7457888.1"/>
    </source>
</evidence>
<feature type="compositionally biased region" description="Basic residues" evidence="1">
    <location>
        <begin position="125"/>
        <end position="143"/>
    </location>
</feature>
<feature type="compositionally biased region" description="Low complexity" evidence="1">
    <location>
        <begin position="68"/>
        <end position="77"/>
    </location>
</feature>
<evidence type="ECO:0000256" key="1">
    <source>
        <dbReference type="SAM" id="MobiDB-lite"/>
    </source>
</evidence>
<feature type="compositionally biased region" description="Basic and acidic residues" evidence="1">
    <location>
        <begin position="175"/>
        <end position="185"/>
    </location>
</feature>
<proteinExistence type="predicted"/>
<feature type="compositionally biased region" description="Basic and acidic residues" evidence="1">
    <location>
        <begin position="25"/>
        <end position="67"/>
    </location>
</feature>
<gene>
    <name evidence="2" type="ORF">VKT23_010232</name>
</gene>
<dbReference type="EMBL" id="JBANRG010000019">
    <property type="protein sequence ID" value="KAK7457888.1"/>
    <property type="molecule type" value="Genomic_DNA"/>
</dbReference>
<protein>
    <submittedName>
        <fullName evidence="2">Uncharacterized protein</fullName>
    </submittedName>
</protein>
<sequence>MSQPPEAMKTRGVKVNINPSLLSRTQEERRIEREVKNAEKEAAKQRKAEAAMTKREQRKEAEERVAAAEDAQAQKRASMFSMRPDITGNSAVTTAHGSTRGHGAAQGRGVAPSTSIPAPAIHGKAGGRGRGRGRVHVRGRGRGQGRGGIVSAAADPNSIAAGEKGRQISPVCDDTETRSITEDKAAALSDVEIPPATELDTESEGPVKGDITMDDGESDFDESTLNLSAMSFRDYSDDDQEYCGDEEDYEADEEIEVEAKSKPKKKQPKSKEDPRALREDITIALVQPLKNPAAKRRGSTVESQP</sequence>
<feature type="compositionally biased region" description="Acidic residues" evidence="1">
    <location>
        <begin position="212"/>
        <end position="222"/>
    </location>
</feature>
<evidence type="ECO:0000313" key="3">
    <source>
        <dbReference type="Proteomes" id="UP001498398"/>
    </source>
</evidence>